<gene>
    <name evidence="2" type="ORF">LEP1GSC104_4140</name>
</gene>
<dbReference type="EMBL" id="AHNQ02000054">
    <property type="protein sequence ID" value="EKO23006.1"/>
    <property type="molecule type" value="Genomic_DNA"/>
</dbReference>
<comment type="caution">
    <text evidence="2">The sequence shown here is derived from an EMBL/GenBank/DDBJ whole genome shotgun (WGS) entry which is preliminary data.</text>
</comment>
<name>A0A0F6H477_LEPIR</name>
<evidence type="ECO:0000256" key="1">
    <source>
        <dbReference type="SAM" id="MobiDB-lite"/>
    </source>
</evidence>
<protein>
    <submittedName>
        <fullName evidence="2">Uncharacterized protein</fullName>
    </submittedName>
</protein>
<evidence type="ECO:0000313" key="3">
    <source>
        <dbReference type="Proteomes" id="UP000006324"/>
    </source>
</evidence>
<evidence type="ECO:0000313" key="2">
    <source>
        <dbReference type="EMBL" id="EKO23006.1"/>
    </source>
</evidence>
<proteinExistence type="predicted"/>
<organism evidence="2 3">
    <name type="scientific">Leptospira interrogans str. UI 12621</name>
    <dbReference type="NCBI Taxonomy" id="1049937"/>
    <lineage>
        <taxon>Bacteria</taxon>
        <taxon>Pseudomonadati</taxon>
        <taxon>Spirochaetota</taxon>
        <taxon>Spirochaetia</taxon>
        <taxon>Leptospirales</taxon>
        <taxon>Leptospiraceae</taxon>
        <taxon>Leptospira</taxon>
    </lineage>
</organism>
<accession>A0A0F6H477</accession>
<feature type="region of interest" description="Disordered" evidence="1">
    <location>
        <begin position="342"/>
        <end position="363"/>
    </location>
</feature>
<sequence>MFVLDQELNIGGIKFPAVTEVILESSREIPTDILTIKLPKYKNLKKETIRKYSKVTWKAGYTQYGLISEFNGYVLEVSPTVPLELKCVDPFFFCQRKKMAKNYHNESLLSFLNDCIHPQIKSDITILVRDPDIKNIVSINCANKSARYALSELKKTCGVDVFFHDWKLIIQKAFVHPNLFSKSKDKKVVKSQKQSGSGSTNPSGSFPIFRFGQNIIQEELTPREKKEIKVIVRGEDPKTGTTYQGSYGNGESLYFEVDGLDSGGATKRAQELFLEHCGSGFNGKFLTFGYPSVTHSQVIDIQDTEDSSRSAKTFVNRVIKTFNINGYKQEIYPGFFYEPPKNGSAKPAKNESKFRNDYIGPQP</sequence>
<dbReference type="RefSeq" id="WP_002121787.1">
    <property type="nucleotide sequence ID" value="NZ_AHNQ02000054.1"/>
</dbReference>
<dbReference type="AlphaFoldDB" id="A0A0F6H477"/>
<dbReference type="Proteomes" id="UP000006324">
    <property type="component" value="Unassembled WGS sequence"/>
</dbReference>
<reference evidence="2 3" key="1">
    <citation type="submission" date="2012-09" db="EMBL/GenBank/DDBJ databases">
        <authorList>
            <person name="Harkins D.M."/>
            <person name="Durkin A.S."/>
            <person name="Brinkac L.M."/>
            <person name="Selengut J.D."/>
            <person name="Sanka R."/>
            <person name="DePew J."/>
            <person name="Purushe J."/>
            <person name="Chanthongthip A."/>
            <person name="Lattana O."/>
            <person name="Phetsouvanh R."/>
            <person name="Newton P.N."/>
            <person name="Vinetz J.M."/>
            <person name="Sutton G.G."/>
            <person name="Nelson W.C."/>
            <person name="Fouts D.E."/>
        </authorList>
    </citation>
    <scope>NUCLEOTIDE SEQUENCE [LARGE SCALE GENOMIC DNA]</scope>
    <source>
        <strain evidence="2 3">UI 12621</strain>
    </source>
</reference>